<dbReference type="AlphaFoldDB" id="W2IM69"/>
<name>W2IM69_PHYNI</name>
<feature type="compositionally biased region" description="Low complexity" evidence="1">
    <location>
        <begin position="18"/>
        <end position="27"/>
    </location>
</feature>
<feature type="compositionally biased region" description="Basic and acidic residues" evidence="1">
    <location>
        <begin position="139"/>
        <end position="148"/>
    </location>
</feature>
<sequence>MCSAIRQSDKDSQEYTPSSTSDVSGSSQDAVINLAQDDRDAEEETSTDVPSHARPRKATNWIWDYVHRLDEMVMHKGAEYTHIYLLCLQNNAWQDSLCRAKNTSNAKDHLVSIHKEHEWAQKEQEHRSKRTKRFSVAVEPKEETKRTAEPTQTTGQQINRQKNWCYGEPDVTVPSHKTYNDILDTHYTAFKKDVSEILAKEFKEVFETPFLNVEHDLWTNSAKICIVGASCGFIDHKWQPRHLALLAQVKNDGHTSEEVAGVLDKELKARNGLDVNKMARFMLSDTASTARKVSKQFDSALQTDCTMHVLNLCIGYGIGLKENVRNEYILDPKTSDFVKKRVVVTKGGGGVFRRRYADSKAACT</sequence>
<evidence type="ECO:0000256" key="1">
    <source>
        <dbReference type="SAM" id="MobiDB-lite"/>
    </source>
</evidence>
<feature type="compositionally biased region" description="Polar residues" evidence="1">
    <location>
        <begin position="149"/>
        <end position="159"/>
    </location>
</feature>
<evidence type="ECO:0008006" key="3">
    <source>
        <dbReference type="Google" id="ProtNLM"/>
    </source>
</evidence>
<feature type="region of interest" description="Disordered" evidence="1">
    <location>
        <begin position="119"/>
        <end position="159"/>
    </location>
</feature>
<protein>
    <recommendedName>
        <fullName evidence="3">DUF659 domain-containing protein</fullName>
    </recommendedName>
</protein>
<dbReference type="VEuPathDB" id="FungiDB:PPTG_03123"/>
<organism evidence="2">
    <name type="scientific">Phytophthora nicotianae</name>
    <name type="common">Potato buckeye rot agent</name>
    <name type="synonym">Phytophthora parasitica</name>
    <dbReference type="NCBI Taxonomy" id="4792"/>
    <lineage>
        <taxon>Eukaryota</taxon>
        <taxon>Sar</taxon>
        <taxon>Stramenopiles</taxon>
        <taxon>Oomycota</taxon>
        <taxon>Peronosporomycetes</taxon>
        <taxon>Peronosporales</taxon>
        <taxon>Peronosporaceae</taxon>
        <taxon>Phytophthora</taxon>
    </lineage>
</organism>
<gene>
    <name evidence="2" type="ORF">L916_12653</name>
</gene>
<feature type="region of interest" description="Disordered" evidence="1">
    <location>
        <begin position="1"/>
        <end position="54"/>
    </location>
</feature>
<reference evidence="2" key="1">
    <citation type="submission" date="2013-11" db="EMBL/GenBank/DDBJ databases">
        <title>The Genome Sequence of Phytophthora parasitica CJ05E6.</title>
        <authorList>
            <consortium name="The Broad Institute Genomics Platform"/>
            <person name="Russ C."/>
            <person name="Tyler B."/>
            <person name="Panabieres F."/>
            <person name="Shan W."/>
            <person name="Tripathy S."/>
            <person name="Grunwald N."/>
            <person name="Machado M."/>
            <person name="Johnson C.S."/>
            <person name="Arredondo F."/>
            <person name="Hong C."/>
            <person name="Coffey M."/>
            <person name="Young S.K."/>
            <person name="Zeng Q."/>
            <person name="Gargeya S."/>
            <person name="Fitzgerald M."/>
            <person name="Abouelleil A."/>
            <person name="Alvarado L."/>
            <person name="Chapman S.B."/>
            <person name="Gainer-Dewar J."/>
            <person name="Goldberg J."/>
            <person name="Griggs A."/>
            <person name="Gujja S."/>
            <person name="Hansen M."/>
            <person name="Howarth C."/>
            <person name="Imamovic A."/>
            <person name="Ireland A."/>
            <person name="Larimer J."/>
            <person name="McCowan C."/>
            <person name="Murphy C."/>
            <person name="Pearson M."/>
            <person name="Poon T.W."/>
            <person name="Priest M."/>
            <person name="Roberts A."/>
            <person name="Saif S."/>
            <person name="Shea T."/>
            <person name="Sykes S."/>
            <person name="Wortman J."/>
            <person name="Nusbaum C."/>
            <person name="Birren B."/>
        </authorList>
    </citation>
    <scope>NUCLEOTIDE SEQUENCE [LARGE SCALE GENOMIC DNA]</scope>
    <source>
        <strain evidence="2">CJ05E6</strain>
    </source>
</reference>
<proteinExistence type="predicted"/>
<accession>W2IM69</accession>
<dbReference type="EMBL" id="KI674071">
    <property type="protein sequence ID" value="ETL35180.1"/>
    <property type="molecule type" value="Genomic_DNA"/>
</dbReference>
<evidence type="ECO:0000313" key="2">
    <source>
        <dbReference type="EMBL" id="ETL35180.1"/>
    </source>
</evidence>
<dbReference type="VEuPathDB" id="FungiDB:PPTG_03124"/>
<dbReference type="Proteomes" id="UP000053864">
    <property type="component" value="Unassembled WGS sequence"/>
</dbReference>